<evidence type="ECO:0000259" key="1">
    <source>
        <dbReference type="Pfam" id="PF14111"/>
    </source>
</evidence>
<accession>A0A3P6FW67</accession>
<proteinExistence type="predicted"/>
<feature type="domain" description="DUF4283" evidence="1">
    <location>
        <begin position="36"/>
        <end position="114"/>
    </location>
</feature>
<reference evidence="2" key="1">
    <citation type="submission" date="2018-11" db="EMBL/GenBank/DDBJ databases">
        <authorList>
            <consortium name="Genoscope - CEA"/>
            <person name="William W."/>
        </authorList>
    </citation>
    <scope>NUCLEOTIDE SEQUENCE</scope>
</reference>
<dbReference type="EMBL" id="LR031879">
    <property type="protein sequence ID" value="VDD56700.1"/>
    <property type="molecule type" value="Genomic_DNA"/>
</dbReference>
<organism evidence="2">
    <name type="scientific">Brassica oleracea</name>
    <name type="common">Wild cabbage</name>
    <dbReference type="NCBI Taxonomy" id="3712"/>
    <lineage>
        <taxon>Eukaryota</taxon>
        <taxon>Viridiplantae</taxon>
        <taxon>Streptophyta</taxon>
        <taxon>Embryophyta</taxon>
        <taxon>Tracheophyta</taxon>
        <taxon>Spermatophyta</taxon>
        <taxon>Magnoliopsida</taxon>
        <taxon>eudicotyledons</taxon>
        <taxon>Gunneridae</taxon>
        <taxon>Pentapetalae</taxon>
        <taxon>rosids</taxon>
        <taxon>malvids</taxon>
        <taxon>Brassicales</taxon>
        <taxon>Brassicaceae</taxon>
        <taxon>Brassiceae</taxon>
        <taxon>Brassica</taxon>
    </lineage>
</organism>
<sequence>MNQYARNLFSAAEPTYRLDGTPQVTIPAKVLRLGPENKEEYIMGQFYRCSSPPGGLIHAVLNRLWGRECRITCRKLGDSTFLFHIPHESTCKWVIQRGVWHVDDCLLFVAPWSPVNSLKTPEISILPVWVNLKNIPDSCFFRLGISHIASGLGEPMLTHKPRLYPTNMGEAKVLVEVELDKPFPKLIALDDKQGNIYITTNSSFNARLEVLASTTFTHSHEVISTSCLKFENTLPMLAVENAAHPHSHVMEEIP</sequence>
<protein>
    <recommendedName>
        <fullName evidence="1">DUF4283 domain-containing protein</fullName>
    </recommendedName>
</protein>
<dbReference type="InterPro" id="IPR040256">
    <property type="entry name" value="At4g02000-like"/>
</dbReference>
<evidence type="ECO:0000313" key="2">
    <source>
        <dbReference type="EMBL" id="VDD56700.1"/>
    </source>
</evidence>
<dbReference type="PANTHER" id="PTHR31286">
    <property type="entry name" value="GLYCINE-RICH CELL WALL STRUCTURAL PROTEIN 1.8-LIKE"/>
    <property type="match status" value="1"/>
</dbReference>
<name>A0A3P6FW67_BRAOL</name>
<gene>
    <name evidence="2" type="ORF">BOLC8T49929H</name>
</gene>
<dbReference type="InterPro" id="IPR025558">
    <property type="entry name" value="DUF4283"/>
</dbReference>
<dbReference type="PANTHER" id="PTHR31286:SF57">
    <property type="entry name" value="DUF4283 DOMAIN-CONTAINING PROTEIN"/>
    <property type="match status" value="1"/>
</dbReference>
<dbReference type="Pfam" id="PF14111">
    <property type="entry name" value="DUF4283"/>
    <property type="match status" value="1"/>
</dbReference>
<dbReference type="AlphaFoldDB" id="A0A3P6FW67"/>